<feature type="compositionally biased region" description="Polar residues" evidence="1">
    <location>
        <begin position="586"/>
        <end position="598"/>
    </location>
</feature>
<name>A0A8J5M0K1_ZINOF</name>
<dbReference type="PANTHER" id="PTHR31105">
    <property type="entry name" value="EXTRA-LARGE G-PROTEIN-LIKE"/>
    <property type="match status" value="1"/>
</dbReference>
<keyword evidence="5" id="KW-1185">Reference proteome</keyword>
<dbReference type="InterPro" id="IPR021480">
    <property type="entry name" value="Zinc_ribbon_12"/>
</dbReference>
<feature type="compositionally biased region" description="Basic residues" evidence="1">
    <location>
        <begin position="414"/>
        <end position="423"/>
    </location>
</feature>
<accession>A0A8J5M0K1</accession>
<comment type="caution">
    <text evidence="4">The sequence shown here is derived from an EMBL/GenBank/DDBJ whole genome shotgun (WGS) entry which is preliminary data.</text>
</comment>
<organism evidence="4 5">
    <name type="scientific">Zingiber officinale</name>
    <name type="common">Ginger</name>
    <name type="synonym">Amomum zingiber</name>
    <dbReference type="NCBI Taxonomy" id="94328"/>
    <lineage>
        <taxon>Eukaryota</taxon>
        <taxon>Viridiplantae</taxon>
        <taxon>Streptophyta</taxon>
        <taxon>Embryophyta</taxon>
        <taxon>Tracheophyta</taxon>
        <taxon>Spermatophyta</taxon>
        <taxon>Magnoliopsida</taxon>
        <taxon>Liliopsida</taxon>
        <taxon>Zingiberales</taxon>
        <taxon>Zingiberaceae</taxon>
        <taxon>Zingiber</taxon>
    </lineage>
</organism>
<protein>
    <recommendedName>
        <fullName evidence="6">Zinc-ribbon domain-containing protein</fullName>
    </recommendedName>
</protein>
<dbReference type="OrthoDB" id="1930285at2759"/>
<dbReference type="PANTHER" id="PTHR31105:SF38">
    <property type="entry name" value="PROTEIN ENHANCED DISEASE RESISTANCE 4"/>
    <property type="match status" value="1"/>
</dbReference>
<feature type="region of interest" description="Disordered" evidence="1">
    <location>
        <begin position="51"/>
        <end position="123"/>
    </location>
</feature>
<feature type="compositionally biased region" description="Polar residues" evidence="1">
    <location>
        <begin position="51"/>
        <end position="70"/>
    </location>
</feature>
<feature type="region of interest" description="Disordered" evidence="1">
    <location>
        <begin position="492"/>
        <end position="517"/>
    </location>
</feature>
<proteinExistence type="predicted"/>
<feature type="compositionally biased region" description="Polar residues" evidence="1">
    <location>
        <begin position="88"/>
        <end position="108"/>
    </location>
</feature>
<evidence type="ECO:0000313" key="5">
    <source>
        <dbReference type="Proteomes" id="UP000734854"/>
    </source>
</evidence>
<feature type="region of interest" description="Disordered" evidence="1">
    <location>
        <begin position="579"/>
        <end position="607"/>
    </location>
</feature>
<gene>
    <name evidence="4" type="ORF">ZIOFF_012664</name>
</gene>
<evidence type="ECO:0000259" key="2">
    <source>
        <dbReference type="Pfam" id="PF11331"/>
    </source>
</evidence>
<dbReference type="AlphaFoldDB" id="A0A8J5M0K1"/>
<dbReference type="InterPro" id="IPR040244">
    <property type="entry name" value="EDR4-like"/>
</dbReference>
<feature type="region of interest" description="Disordered" evidence="1">
    <location>
        <begin position="409"/>
        <end position="451"/>
    </location>
</feature>
<dbReference type="Pfam" id="PF22910">
    <property type="entry name" value="EDR4-like_1st"/>
    <property type="match status" value="1"/>
</dbReference>
<evidence type="ECO:0000313" key="4">
    <source>
        <dbReference type="EMBL" id="KAG6530432.1"/>
    </source>
</evidence>
<dbReference type="InterPro" id="IPR055126">
    <property type="entry name" value="EDR4-like_N"/>
</dbReference>
<dbReference type="EMBL" id="JACMSC010000003">
    <property type="protein sequence ID" value="KAG6530432.1"/>
    <property type="molecule type" value="Genomic_DNA"/>
</dbReference>
<evidence type="ECO:0000259" key="3">
    <source>
        <dbReference type="Pfam" id="PF22910"/>
    </source>
</evidence>
<reference evidence="4 5" key="1">
    <citation type="submission" date="2020-08" db="EMBL/GenBank/DDBJ databases">
        <title>Plant Genome Project.</title>
        <authorList>
            <person name="Zhang R.-G."/>
        </authorList>
    </citation>
    <scope>NUCLEOTIDE SEQUENCE [LARGE SCALE GENOMIC DNA]</scope>
    <source>
        <tissue evidence="4">Rhizome</tissue>
    </source>
</reference>
<feature type="compositionally biased region" description="Basic and acidic residues" evidence="1">
    <location>
        <begin position="109"/>
        <end position="123"/>
    </location>
</feature>
<dbReference type="Pfam" id="PF11331">
    <property type="entry name" value="Zn_ribbon_12"/>
    <property type="match status" value="1"/>
</dbReference>
<feature type="domain" description="Probable zinc-ribbon" evidence="2">
    <location>
        <begin position="526"/>
        <end position="570"/>
    </location>
</feature>
<feature type="compositionally biased region" description="Basic and acidic residues" evidence="1">
    <location>
        <begin position="72"/>
        <end position="85"/>
    </location>
</feature>
<evidence type="ECO:0000256" key="1">
    <source>
        <dbReference type="SAM" id="MobiDB-lite"/>
    </source>
</evidence>
<evidence type="ECO:0008006" key="6">
    <source>
        <dbReference type="Google" id="ProtNLM"/>
    </source>
</evidence>
<dbReference type="Proteomes" id="UP000734854">
    <property type="component" value="Unassembled WGS sequence"/>
</dbReference>
<dbReference type="GO" id="GO:1900150">
    <property type="term" value="P:regulation of defense response to fungus"/>
    <property type="evidence" value="ECO:0007669"/>
    <property type="project" value="InterPro"/>
</dbReference>
<feature type="domain" description="Enhanced disease resistance 4-like N-terminal" evidence="3">
    <location>
        <begin position="10"/>
        <end position="42"/>
    </location>
</feature>
<sequence length="717" mass="79865">MASNNTIPGFRFVRCPRCMALLTEIACVPVYQCGECGVTLRAKHYNSTDQSAASLASQPSKAEDASSSGLNKGDEESCLKERQMELEASSSNVRSMDLQSSSPNNRNDASLDNKENNNNHHSECGKVSKIASANPFDVNISSVIDTGNAETPRKRVPLSRRTFRGMSWDSADTNVHKEEGVKEKQVGTQIVAQEVSQESPREKPAALETFGLLGNEISQNEKDDLVINPSFVSEIDTGNVETSRKCVPLSRRTFRRIVQDSADTNVHKEEGVKEMQVGTQIVAHEVSQESPIEKPAALDTFGSHTNEVSQKEKDDLVTHSSFDSDDFHSVQNLMESENHVHSRSASINLVEVSKGSADKQNDRAVADLDSFEISRDSKVPMGLLNIQTEILRKVDGLKEEINEIFDKSDESRAQPHHVKHLKPGRCQTPPKVTHQRRAIPRPPPRSNGIPSKPFDVPCKHCHYEGRRASPSPCHNGICRACHCNHTCHAGSRPSPCSHKPQVERQTEKPNNNDGRQQKKQLCRPVLGGSPFVVCYNCLELLRLPIDFFIVQRRFYKLQCGACSKVLTFSFRTPKYGIPLTPDEAETPTTELDSMTDTTPGHEVSIFPSNDRSPWEPVSYSDYGYSLASDTEMPVNFPSRSTLMDKRKSRLRTGSQLYQLMDYGSASEILYRHSDIDEVSEFTAPSTPRCNTPKERLVEDGMIRKGSYVSDPSTSQHF</sequence>